<sequence length="226" mass="24854">MCVVVATVTALSAPSEIRVRFVNTPDGKDVIAKASAGDILINVGDAAGVRVPRACRNGLCRSCLCDVVESTGPVTITACNTKLAQPENGGELVVDVYRMSSKEDKILASSMSRFSDGWEDEFVPDYKRNIRNGMGEDSVRRKDDFSKPDEWTTYEPLPSFASQARRNPVEQPREPFKAANDDDDDDEVTFLAAWSDDIFPDDPNVPDSDDFNSAIVAGLAPWERVW</sequence>
<feature type="region of interest" description="Disordered" evidence="3">
    <location>
        <begin position="160"/>
        <end position="185"/>
    </location>
</feature>
<feature type="domain" description="2Fe-2S ferredoxin-type" evidence="4">
    <location>
        <begin position="17"/>
        <end position="100"/>
    </location>
</feature>
<evidence type="ECO:0000256" key="1">
    <source>
        <dbReference type="ARBA" id="ARBA00022714"/>
    </source>
</evidence>
<organism evidence="5 6">
    <name type="scientific">Chrysophaeum taylorii</name>
    <dbReference type="NCBI Taxonomy" id="2483200"/>
    <lineage>
        <taxon>Eukaryota</taxon>
        <taxon>Sar</taxon>
        <taxon>Stramenopiles</taxon>
        <taxon>Ochrophyta</taxon>
        <taxon>Pelagophyceae</taxon>
        <taxon>Pelagomonadales</taxon>
        <taxon>Pelagomonadaceae</taxon>
        <taxon>Chrysophaeum</taxon>
    </lineage>
</organism>
<gene>
    <name evidence="5" type="ORF">CTAYLR_007761</name>
</gene>
<dbReference type="SUPFAM" id="SSF54292">
    <property type="entry name" value="2Fe-2S ferredoxin-like"/>
    <property type="match status" value="1"/>
</dbReference>
<dbReference type="CDD" id="cd00207">
    <property type="entry name" value="fer2"/>
    <property type="match status" value="1"/>
</dbReference>
<dbReference type="Gene3D" id="3.10.20.30">
    <property type="match status" value="1"/>
</dbReference>
<evidence type="ECO:0000313" key="6">
    <source>
        <dbReference type="Proteomes" id="UP001230188"/>
    </source>
</evidence>
<protein>
    <recommendedName>
        <fullName evidence="4">2Fe-2S ferredoxin-type domain-containing protein</fullName>
    </recommendedName>
</protein>
<evidence type="ECO:0000259" key="4">
    <source>
        <dbReference type="PROSITE" id="PS51085"/>
    </source>
</evidence>
<feature type="compositionally biased region" description="Basic and acidic residues" evidence="3">
    <location>
        <begin position="167"/>
        <end position="180"/>
    </location>
</feature>
<dbReference type="PROSITE" id="PS51085">
    <property type="entry name" value="2FE2S_FER_2"/>
    <property type="match status" value="1"/>
</dbReference>
<name>A0AAD7XQ83_9STRA</name>
<keyword evidence="1" id="KW-0001">2Fe-2S</keyword>
<evidence type="ECO:0000256" key="3">
    <source>
        <dbReference type="SAM" id="MobiDB-lite"/>
    </source>
</evidence>
<comment type="caution">
    <text evidence="5">The sequence shown here is derived from an EMBL/GenBank/DDBJ whole genome shotgun (WGS) entry which is preliminary data.</text>
</comment>
<keyword evidence="1" id="KW-0408">Iron</keyword>
<keyword evidence="2" id="KW-0411">Iron-sulfur</keyword>
<keyword evidence="1" id="KW-0479">Metal-binding</keyword>
<dbReference type="GO" id="GO:0051537">
    <property type="term" value="F:2 iron, 2 sulfur cluster binding"/>
    <property type="evidence" value="ECO:0007669"/>
    <property type="project" value="UniProtKB-KW"/>
</dbReference>
<accession>A0AAD7XQ83</accession>
<evidence type="ECO:0000313" key="5">
    <source>
        <dbReference type="EMBL" id="KAJ8610486.1"/>
    </source>
</evidence>
<keyword evidence="6" id="KW-1185">Reference proteome</keyword>
<proteinExistence type="predicted"/>
<dbReference type="Pfam" id="PF00111">
    <property type="entry name" value="Fer2"/>
    <property type="match status" value="1"/>
</dbReference>
<dbReference type="AlphaFoldDB" id="A0AAD7XQ83"/>
<reference evidence="5" key="1">
    <citation type="submission" date="2023-01" db="EMBL/GenBank/DDBJ databases">
        <title>Metagenome sequencing of chrysophaentin producing Chrysophaeum taylorii.</title>
        <authorList>
            <person name="Davison J."/>
            <person name="Bewley C."/>
        </authorList>
    </citation>
    <scope>NUCLEOTIDE SEQUENCE</scope>
    <source>
        <strain evidence="5">NIES-1699</strain>
    </source>
</reference>
<evidence type="ECO:0000256" key="2">
    <source>
        <dbReference type="ARBA" id="ARBA00023014"/>
    </source>
</evidence>
<dbReference type="InterPro" id="IPR036010">
    <property type="entry name" value="2Fe-2S_ferredoxin-like_sf"/>
</dbReference>
<dbReference type="InterPro" id="IPR001041">
    <property type="entry name" value="2Fe-2S_ferredoxin-type"/>
</dbReference>
<dbReference type="Proteomes" id="UP001230188">
    <property type="component" value="Unassembled WGS sequence"/>
</dbReference>
<dbReference type="EMBL" id="JAQMWT010000102">
    <property type="protein sequence ID" value="KAJ8610486.1"/>
    <property type="molecule type" value="Genomic_DNA"/>
</dbReference>
<dbReference type="InterPro" id="IPR012675">
    <property type="entry name" value="Beta-grasp_dom_sf"/>
</dbReference>